<name>A0A1H8W6G9_9ACTN</name>
<dbReference type="CDD" id="cd07750">
    <property type="entry name" value="PolyPPase_VTC_like"/>
    <property type="match status" value="1"/>
</dbReference>
<evidence type="ECO:0000259" key="1">
    <source>
        <dbReference type="Pfam" id="PF09359"/>
    </source>
</evidence>
<dbReference type="STRING" id="673521.SAMN05660991_04108"/>
<dbReference type="InterPro" id="IPR018966">
    <property type="entry name" value="VTC_domain"/>
</dbReference>
<dbReference type="RefSeq" id="WP_091948112.1">
    <property type="nucleotide sequence ID" value="NZ_FOEE01000017.1"/>
</dbReference>
<reference evidence="3" key="1">
    <citation type="submission" date="2016-10" db="EMBL/GenBank/DDBJ databases">
        <authorList>
            <person name="Varghese N."/>
            <person name="Submissions S."/>
        </authorList>
    </citation>
    <scope>NUCLEOTIDE SEQUENCE [LARGE SCALE GENOMIC DNA]</scope>
    <source>
        <strain evidence="3">DSM 45413</strain>
    </source>
</reference>
<dbReference type="OrthoDB" id="148766at2"/>
<dbReference type="EMBL" id="FOEE01000017">
    <property type="protein sequence ID" value="SEP23251.1"/>
    <property type="molecule type" value="Genomic_DNA"/>
</dbReference>
<gene>
    <name evidence="2" type="ORF">SAMN05660991_04108</name>
</gene>
<dbReference type="Proteomes" id="UP000198960">
    <property type="component" value="Unassembled WGS sequence"/>
</dbReference>
<dbReference type="Pfam" id="PF09359">
    <property type="entry name" value="VTC"/>
    <property type="match status" value="1"/>
</dbReference>
<evidence type="ECO:0000313" key="3">
    <source>
        <dbReference type="Proteomes" id="UP000198960"/>
    </source>
</evidence>
<accession>A0A1H8W6G9</accession>
<evidence type="ECO:0000313" key="2">
    <source>
        <dbReference type="EMBL" id="SEP23251.1"/>
    </source>
</evidence>
<dbReference type="SUPFAM" id="SSF55154">
    <property type="entry name" value="CYTH-like phosphatases"/>
    <property type="match status" value="1"/>
</dbReference>
<protein>
    <submittedName>
        <fullName evidence="2">VTC domain-containing protein</fullName>
    </submittedName>
</protein>
<keyword evidence="3" id="KW-1185">Reference proteome</keyword>
<organism evidence="2 3">
    <name type="scientific">Trujillonella endophytica</name>
    <dbReference type="NCBI Taxonomy" id="673521"/>
    <lineage>
        <taxon>Bacteria</taxon>
        <taxon>Bacillati</taxon>
        <taxon>Actinomycetota</taxon>
        <taxon>Actinomycetes</taxon>
        <taxon>Geodermatophilales</taxon>
        <taxon>Geodermatophilaceae</taxon>
        <taxon>Trujillonella</taxon>
    </lineage>
</organism>
<dbReference type="AlphaFoldDB" id="A0A1H8W6G9"/>
<proteinExistence type="predicted"/>
<sequence length="264" mass="28490">MTPQLRAAAALAPVGLEELVARAARQTRIDRKYVLPLAAADRLVAELGRTGGARVLDSAGARDFGYASLYLDTPDLAGYHLAARGRRRRFKVRRRTYLDSGDAYVEVKTRGARGTTVKQRVPDDGDAAGFVEAALAAAGHGAVRSHHLSPVLHTAYRRTTLLLPATDDRVTVDTELTWWLPGAAALTLPGLAVVETKTGSGVSAADRLLWRSGHRPARVSKYGTGLAALRGDLPDNRWWPVLRRHFTALTPCTSSCPADDRIPA</sequence>
<dbReference type="InterPro" id="IPR033469">
    <property type="entry name" value="CYTH-like_dom_sf"/>
</dbReference>
<feature type="domain" description="VTC" evidence="1">
    <location>
        <begin position="28"/>
        <end position="229"/>
    </location>
</feature>